<keyword evidence="3" id="KW-0963">Cytoplasm</keyword>
<dbReference type="Gene3D" id="6.10.140.1060">
    <property type="match status" value="1"/>
</dbReference>
<evidence type="ECO:0000259" key="18">
    <source>
        <dbReference type="Pfam" id="PF18198"/>
    </source>
</evidence>
<dbReference type="Proteomes" id="UP001148018">
    <property type="component" value="Unassembled WGS sequence"/>
</dbReference>
<gene>
    <name evidence="20" type="ORF">NHX12_001228</name>
</gene>
<dbReference type="Gene3D" id="3.10.490.20">
    <property type="match status" value="1"/>
</dbReference>
<dbReference type="Pfam" id="PF18198">
    <property type="entry name" value="AAA_lid_11"/>
    <property type="match status" value="1"/>
</dbReference>
<feature type="coiled-coil region" evidence="14">
    <location>
        <begin position="443"/>
        <end position="470"/>
    </location>
</feature>
<dbReference type="InterPro" id="IPR024743">
    <property type="entry name" value="Dynein_HC_stalk"/>
</dbReference>
<evidence type="ECO:0000256" key="14">
    <source>
        <dbReference type="SAM" id="Coils"/>
    </source>
</evidence>
<dbReference type="GO" id="GO:0051959">
    <property type="term" value="F:dynein light intermediate chain binding"/>
    <property type="evidence" value="ECO:0007669"/>
    <property type="project" value="InterPro"/>
</dbReference>
<keyword evidence="5" id="KW-0677">Repeat</keyword>
<evidence type="ECO:0000313" key="21">
    <source>
        <dbReference type="Proteomes" id="UP001148018"/>
    </source>
</evidence>
<feature type="non-terminal residue" evidence="20">
    <location>
        <position position="1"/>
    </location>
</feature>
<evidence type="ECO:0008006" key="22">
    <source>
        <dbReference type="Google" id="ProtNLM"/>
    </source>
</evidence>
<dbReference type="InterPro" id="IPR035706">
    <property type="entry name" value="AAA_9"/>
</dbReference>
<dbReference type="FunFam" id="1.20.1270.280:FF:000002">
    <property type="entry name" value="Dynein heavy chain 5, axonemal"/>
    <property type="match status" value="1"/>
</dbReference>
<dbReference type="FunFam" id="1.10.8.720:FF:000004">
    <property type="entry name" value="Dynein heavy chain 5, axonemal"/>
    <property type="match status" value="1"/>
</dbReference>
<evidence type="ECO:0000256" key="3">
    <source>
        <dbReference type="ARBA" id="ARBA00022490"/>
    </source>
</evidence>
<evidence type="ECO:0000259" key="15">
    <source>
        <dbReference type="Pfam" id="PF03028"/>
    </source>
</evidence>
<dbReference type="Pfam" id="PF03028">
    <property type="entry name" value="Dynein_heavy"/>
    <property type="match status" value="1"/>
</dbReference>
<feature type="domain" description="Dynein heavy chain ATP-binding dynein motor region" evidence="17">
    <location>
        <begin position="289"/>
        <end position="502"/>
    </location>
</feature>
<comment type="similarity">
    <text evidence="2">Belongs to the dynein heavy chain family.</text>
</comment>
<evidence type="ECO:0000256" key="1">
    <source>
        <dbReference type="ARBA" id="ARBA00004430"/>
    </source>
</evidence>
<dbReference type="InterPro" id="IPR042219">
    <property type="entry name" value="AAA_lid_11_sf"/>
</dbReference>
<dbReference type="FunFam" id="3.10.490.20:FF:000003">
    <property type="entry name" value="Dynein heavy chain 5, axonemal"/>
    <property type="match status" value="1"/>
</dbReference>
<keyword evidence="21" id="KW-1185">Reference proteome</keyword>
<dbReference type="FunFam" id="3.40.50.300:FF:000049">
    <property type="entry name" value="Dynein, axonemal, heavy chain 5"/>
    <property type="match status" value="1"/>
</dbReference>
<sequence length="1297" mass="148386">TIKPSDIATVRTLGRPPHLIMRIMDCVLLLFQRRVNTVRLDPEKNCLVPSWQESLKLMTAGNFLGSLQVVPHRHKGFELEHRKGIYHGRDMDSIHEEVVELLQPYFDMADYNIETAKRVCGNVAGLASWTKAMASFFSINKEVLPLKANLVVQEGRLAIANLDLQTAQAELDAKQAELDVVQAEYEQTLLEDADRCRHKMQTASSLISGLAGEKLRWTEQSKEFAVQTKRLVGDVLLATAFLSYSGPFNQEYRNLLLGDWQRELKLRLIPFATNLNLIELLIDAPTVGEWNLQGLPNDDLSIQNGIIVTKAARFPLLIDPQTQGKIWIKNKETGHELQYFRNHLEDSLSLGRPLLIEDVGEELDPALDHVLEKNFIKTGSTYKVKVGDKEVDVMRGFRLYMTTKLPNPAYTPEISARTTIIDFTVTMRGLEEQLLGRVILTEKQELEKERTDLLEDVTSNKRKMKELEDNLLYRLTSTQGSLVDDESLIVVLGNTKRTAEEVTQKLQIAAETEKQINTAREEYRPVATRGSILYFLITEMSVVNVMYQTSLRQFLGLFDLSLARSSKSPITSKRIVSIIEVMTFEVYRYAARGLYEAHKFLFTLLMALKIDMQSGKVKHEEFLTLIKGGASLDLKACPQKAAKWILDMTWLNLVELSKLWQFSDILDQISRNEKQWKAWFDKEAPEEEPVPNSYDQALDCFRRLLFIRSWCPDRTIAQARKYIMEAMGEKYTEGAVLDLERMWEESDARTPLICFLSMGSDPTDSIIALGKRQKMETRCVSMGQGQEVHARKLLQQTMANGGWALLQNCHLGLDFMDELMDTVTEADGVHASFRLWMTTEAHRLFPITLLQMSIKFTNEPPQGLKAGLKRTYGGINQDLLDVSNMVQWKPVLYAVAFLHSTVQERRKYGPLGWNIPYEFNQADFNATVQFVQNHLDDMDIKKGVSWNTVRYMIGEIQYGGRVTDDYDKRLLNTFASGLPAYDTPEVFGLHPNADITYQSKLAKDVLDTILSIQPKDSSSGGGETREAVVARLADDMLEKLPPDYVPFEVRERLQKMGPFQPMNIFLRQEVDRMQRVMVLVRTTLTDLKLAIDGTIIMSENLRDALDCMYDARIPARWKKASWASSTLGFWFTELLERNRQFQAWIFEGRPNCFWMTGFFNPQGFLTAMRQEITRANKGWALDCMVLCNEVTRWMREDITQPPAEGVYVYGLHLEGAGWDRRGCKLLDSKPKVLFEPMPVVRMYAENNGVKDTRLYSCPIYKKPVRTDMNYIAALDLKTSQPPEYWILRGVALLCDVK</sequence>
<evidence type="ECO:0000256" key="4">
    <source>
        <dbReference type="ARBA" id="ARBA00022701"/>
    </source>
</evidence>
<evidence type="ECO:0000256" key="11">
    <source>
        <dbReference type="ARBA" id="ARBA00023175"/>
    </source>
</evidence>
<evidence type="ECO:0000256" key="9">
    <source>
        <dbReference type="ARBA" id="ARBA00023054"/>
    </source>
</evidence>
<protein>
    <recommendedName>
        <fullName evidence="22">Dynein heavy chain 5, axonemal</fullName>
    </recommendedName>
</protein>
<dbReference type="GO" id="GO:0045505">
    <property type="term" value="F:dynein intermediate chain binding"/>
    <property type="evidence" value="ECO:0007669"/>
    <property type="project" value="InterPro"/>
</dbReference>
<dbReference type="GO" id="GO:0005524">
    <property type="term" value="F:ATP binding"/>
    <property type="evidence" value="ECO:0007669"/>
    <property type="project" value="UniProtKB-KW"/>
</dbReference>
<dbReference type="PANTHER" id="PTHR46532:SF13">
    <property type="entry name" value="CYTOPLASMIC DYNEIN 1 HEAVY CHAIN 1"/>
    <property type="match status" value="1"/>
</dbReference>
<keyword evidence="9 14" id="KW-0175">Coiled coil</keyword>
<evidence type="ECO:0000256" key="13">
    <source>
        <dbReference type="ARBA" id="ARBA00023273"/>
    </source>
</evidence>
<dbReference type="InterPro" id="IPR004273">
    <property type="entry name" value="Dynein_heavy_D6_P-loop"/>
</dbReference>
<dbReference type="EMBL" id="JANIIK010000109">
    <property type="protein sequence ID" value="KAJ3597711.1"/>
    <property type="molecule type" value="Genomic_DNA"/>
</dbReference>
<dbReference type="GO" id="GO:0005858">
    <property type="term" value="C:axonemal dynein complex"/>
    <property type="evidence" value="ECO:0007669"/>
    <property type="project" value="TreeGrafter"/>
</dbReference>
<keyword evidence="10" id="KW-0969">Cilium</keyword>
<feature type="domain" description="Dynein heavy chain coiled coil stalk" evidence="16">
    <location>
        <begin position="90"/>
        <end position="258"/>
    </location>
</feature>
<dbReference type="GO" id="GO:0005874">
    <property type="term" value="C:microtubule"/>
    <property type="evidence" value="ECO:0007669"/>
    <property type="project" value="UniProtKB-KW"/>
</dbReference>
<dbReference type="GO" id="GO:0008569">
    <property type="term" value="F:minus-end-directed microtubule motor activity"/>
    <property type="evidence" value="ECO:0007669"/>
    <property type="project" value="InterPro"/>
</dbReference>
<dbReference type="Pfam" id="PF18199">
    <property type="entry name" value="Dynein_C"/>
    <property type="match status" value="1"/>
</dbReference>
<evidence type="ECO:0000256" key="7">
    <source>
        <dbReference type="ARBA" id="ARBA00022840"/>
    </source>
</evidence>
<proteinExistence type="inferred from homology"/>
<dbReference type="InterPro" id="IPR043160">
    <property type="entry name" value="Dynein_C_barrel"/>
</dbReference>
<feature type="coiled-coil region" evidence="14">
    <location>
        <begin position="157"/>
        <end position="191"/>
    </location>
</feature>
<evidence type="ECO:0000259" key="16">
    <source>
        <dbReference type="Pfam" id="PF12777"/>
    </source>
</evidence>
<feature type="domain" description="Dynein heavy chain region D6 P-loop" evidence="15">
    <location>
        <begin position="748"/>
        <end position="857"/>
    </location>
</feature>
<feature type="domain" description="Dynein heavy chain C-terminal" evidence="19">
    <location>
        <begin position="1002"/>
        <end position="1294"/>
    </location>
</feature>
<dbReference type="InterPro" id="IPR026983">
    <property type="entry name" value="DHC"/>
</dbReference>
<keyword evidence="11" id="KW-0505">Motor protein</keyword>
<dbReference type="Gene3D" id="1.10.8.1220">
    <property type="match status" value="1"/>
</dbReference>
<dbReference type="FunFam" id="1.10.8.1220:FF:000001">
    <property type="entry name" value="Dynein axonemal heavy chain 5"/>
    <property type="match status" value="1"/>
</dbReference>
<dbReference type="Gene3D" id="1.20.920.20">
    <property type="match status" value="1"/>
</dbReference>
<dbReference type="OrthoDB" id="10251809at2759"/>
<dbReference type="PANTHER" id="PTHR46532">
    <property type="entry name" value="MALE FERTILITY FACTOR KL5"/>
    <property type="match status" value="1"/>
</dbReference>
<keyword evidence="12" id="KW-0206">Cytoskeleton</keyword>
<name>A0A9Q0E024_9TELE</name>
<evidence type="ECO:0000256" key="8">
    <source>
        <dbReference type="ARBA" id="ARBA00023017"/>
    </source>
</evidence>
<dbReference type="InterPro" id="IPR041228">
    <property type="entry name" value="Dynein_C"/>
</dbReference>
<keyword evidence="6" id="KW-0547">Nucleotide-binding</keyword>
<comment type="subcellular location">
    <subcellularLocation>
        <location evidence="1">Cytoplasm</location>
        <location evidence="1">Cytoskeleton</location>
        <location evidence="1">Cilium axoneme</location>
    </subcellularLocation>
</comment>
<keyword evidence="13" id="KW-0966">Cell projection</keyword>
<dbReference type="GO" id="GO:0007018">
    <property type="term" value="P:microtubule-based movement"/>
    <property type="evidence" value="ECO:0007669"/>
    <property type="project" value="InterPro"/>
</dbReference>
<evidence type="ECO:0000313" key="20">
    <source>
        <dbReference type="EMBL" id="KAJ3597711.1"/>
    </source>
</evidence>
<evidence type="ECO:0000256" key="10">
    <source>
        <dbReference type="ARBA" id="ARBA00023069"/>
    </source>
</evidence>
<organism evidence="20 21">
    <name type="scientific">Muraenolepis orangiensis</name>
    <name type="common">Patagonian moray cod</name>
    <dbReference type="NCBI Taxonomy" id="630683"/>
    <lineage>
        <taxon>Eukaryota</taxon>
        <taxon>Metazoa</taxon>
        <taxon>Chordata</taxon>
        <taxon>Craniata</taxon>
        <taxon>Vertebrata</taxon>
        <taxon>Euteleostomi</taxon>
        <taxon>Actinopterygii</taxon>
        <taxon>Neopterygii</taxon>
        <taxon>Teleostei</taxon>
        <taxon>Neoteleostei</taxon>
        <taxon>Acanthomorphata</taxon>
        <taxon>Zeiogadaria</taxon>
        <taxon>Gadariae</taxon>
        <taxon>Gadiformes</taxon>
        <taxon>Muraenolepidoidei</taxon>
        <taxon>Muraenolepididae</taxon>
        <taxon>Muraenolepis</taxon>
    </lineage>
</organism>
<dbReference type="Gene3D" id="1.20.1270.280">
    <property type="match status" value="1"/>
</dbReference>
<dbReference type="InterPro" id="IPR027417">
    <property type="entry name" value="P-loop_NTPase"/>
</dbReference>
<comment type="caution">
    <text evidence="20">The sequence shown here is derived from an EMBL/GenBank/DDBJ whole genome shotgun (WGS) entry which is preliminary data.</text>
</comment>
<evidence type="ECO:0000256" key="12">
    <source>
        <dbReference type="ARBA" id="ARBA00023212"/>
    </source>
</evidence>
<keyword evidence="4" id="KW-0493">Microtubule</keyword>
<feature type="domain" description="Dynein heavy chain AAA lid" evidence="18">
    <location>
        <begin position="888"/>
        <end position="976"/>
    </location>
</feature>
<dbReference type="Gene3D" id="3.40.50.300">
    <property type="entry name" value="P-loop containing nucleotide triphosphate hydrolases"/>
    <property type="match status" value="2"/>
</dbReference>
<accession>A0A9Q0E024</accession>
<dbReference type="Pfam" id="PF12781">
    <property type="entry name" value="AAA_9"/>
    <property type="match status" value="1"/>
</dbReference>
<evidence type="ECO:0000256" key="6">
    <source>
        <dbReference type="ARBA" id="ARBA00022741"/>
    </source>
</evidence>
<dbReference type="GO" id="GO:0031514">
    <property type="term" value="C:motile cilium"/>
    <property type="evidence" value="ECO:0007669"/>
    <property type="project" value="UniProtKB-ARBA"/>
</dbReference>
<keyword evidence="7" id="KW-0067">ATP-binding</keyword>
<evidence type="ECO:0000259" key="19">
    <source>
        <dbReference type="Pfam" id="PF18199"/>
    </source>
</evidence>
<reference evidence="20" key="1">
    <citation type="submission" date="2022-07" db="EMBL/GenBank/DDBJ databases">
        <title>Chromosome-level genome of Muraenolepis orangiensis.</title>
        <authorList>
            <person name="Kim J."/>
        </authorList>
    </citation>
    <scope>NUCLEOTIDE SEQUENCE</scope>
    <source>
        <strain evidence="20">KU_S4_2022</strain>
        <tissue evidence="20">Muscle</tissue>
    </source>
</reference>
<dbReference type="Pfam" id="PF12777">
    <property type="entry name" value="MT"/>
    <property type="match status" value="1"/>
</dbReference>
<evidence type="ECO:0000256" key="5">
    <source>
        <dbReference type="ARBA" id="ARBA00022737"/>
    </source>
</evidence>
<dbReference type="InterPro" id="IPR041658">
    <property type="entry name" value="AAA_lid_11"/>
</dbReference>
<dbReference type="FunFam" id="3.40.50.300:FF:000320">
    <property type="entry name" value="Dynein, axonemal, heavy chain 5"/>
    <property type="match status" value="1"/>
</dbReference>
<evidence type="ECO:0000256" key="2">
    <source>
        <dbReference type="ARBA" id="ARBA00008887"/>
    </source>
</evidence>
<keyword evidence="8" id="KW-0243">Dynein</keyword>
<evidence type="ECO:0000259" key="17">
    <source>
        <dbReference type="Pfam" id="PF12781"/>
    </source>
</evidence>
<dbReference type="Gene3D" id="1.10.8.720">
    <property type="entry name" value="Region D6 of dynein motor"/>
    <property type="match status" value="1"/>
</dbReference>